<reference evidence="2 3" key="1">
    <citation type="submission" date="2024-05" db="EMBL/GenBank/DDBJ databases">
        <title>Genetic variation in Jamaican populations of the coffee berry borer (Hypothenemus hampei).</title>
        <authorList>
            <person name="Errbii M."/>
            <person name="Myrie A."/>
        </authorList>
    </citation>
    <scope>NUCLEOTIDE SEQUENCE [LARGE SCALE GENOMIC DNA]</scope>
    <source>
        <strain evidence="2">JA-Hopewell-2020-01-JO</strain>
        <tissue evidence="2">Whole body</tissue>
    </source>
</reference>
<comment type="caution">
    <text evidence="2">The sequence shown here is derived from an EMBL/GenBank/DDBJ whole genome shotgun (WGS) entry which is preliminary data.</text>
</comment>
<organism evidence="2 3">
    <name type="scientific">Hypothenemus hampei</name>
    <name type="common">Coffee berry borer</name>
    <dbReference type="NCBI Taxonomy" id="57062"/>
    <lineage>
        <taxon>Eukaryota</taxon>
        <taxon>Metazoa</taxon>
        <taxon>Ecdysozoa</taxon>
        <taxon>Arthropoda</taxon>
        <taxon>Hexapoda</taxon>
        <taxon>Insecta</taxon>
        <taxon>Pterygota</taxon>
        <taxon>Neoptera</taxon>
        <taxon>Endopterygota</taxon>
        <taxon>Coleoptera</taxon>
        <taxon>Polyphaga</taxon>
        <taxon>Cucujiformia</taxon>
        <taxon>Curculionidae</taxon>
        <taxon>Scolytinae</taxon>
        <taxon>Hypothenemus</taxon>
    </lineage>
</organism>
<keyword evidence="3" id="KW-1185">Reference proteome</keyword>
<dbReference type="Proteomes" id="UP001566132">
    <property type="component" value="Unassembled WGS sequence"/>
</dbReference>
<sequence>MYKSKLFELSIVFCLWQFATSTPLRPESDHFYYELVPLNSENQTEGSNIFDSSVMETTTKNDVNVLFKNLYRTRRQVRYPWNYMNRFNDYDDDDYNGNNRRGTLNGYMDDHDDFPTVVW</sequence>
<accession>A0ABD1F618</accession>
<feature type="signal peptide" evidence="1">
    <location>
        <begin position="1"/>
        <end position="21"/>
    </location>
</feature>
<keyword evidence="1" id="KW-0732">Signal</keyword>
<dbReference type="AlphaFoldDB" id="A0ABD1F618"/>
<proteinExistence type="predicted"/>
<evidence type="ECO:0000256" key="1">
    <source>
        <dbReference type="SAM" id="SignalP"/>
    </source>
</evidence>
<dbReference type="EMBL" id="JBDJPC010000002">
    <property type="protein sequence ID" value="KAL1513041.1"/>
    <property type="molecule type" value="Genomic_DNA"/>
</dbReference>
<protein>
    <submittedName>
        <fullName evidence="2">Uncharacterized protein</fullName>
    </submittedName>
</protein>
<name>A0ABD1F618_HYPHA</name>
<feature type="chain" id="PRO_5044797154" evidence="1">
    <location>
        <begin position="22"/>
        <end position="119"/>
    </location>
</feature>
<evidence type="ECO:0000313" key="3">
    <source>
        <dbReference type="Proteomes" id="UP001566132"/>
    </source>
</evidence>
<evidence type="ECO:0000313" key="2">
    <source>
        <dbReference type="EMBL" id="KAL1513041.1"/>
    </source>
</evidence>
<gene>
    <name evidence="2" type="ORF">ABEB36_002521</name>
</gene>